<gene>
    <name evidence="1" type="ORF">dnm_017490</name>
</gene>
<evidence type="ECO:0000313" key="1">
    <source>
        <dbReference type="EMBL" id="QTA85735.1"/>
    </source>
</evidence>
<proteinExistence type="predicted"/>
<keyword evidence="2" id="KW-1185">Reference proteome</keyword>
<dbReference type="KEGG" id="dmm:dnm_017490"/>
<accession>A0A975BIJ7</accession>
<name>A0A975BIJ7_9BACT</name>
<organism evidence="1 2">
    <name type="scientific">Desulfonema magnum</name>
    <dbReference type="NCBI Taxonomy" id="45655"/>
    <lineage>
        <taxon>Bacteria</taxon>
        <taxon>Pseudomonadati</taxon>
        <taxon>Thermodesulfobacteriota</taxon>
        <taxon>Desulfobacteria</taxon>
        <taxon>Desulfobacterales</taxon>
        <taxon>Desulfococcaceae</taxon>
        <taxon>Desulfonema</taxon>
    </lineage>
</organism>
<evidence type="ECO:0000313" key="2">
    <source>
        <dbReference type="Proteomes" id="UP000663722"/>
    </source>
</evidence>
<dbReference type="RefSeq" id="WP_207681663.1">
    <property type="nucleotide sequence ID" value="NZ_CP061800.1"/>
</dbReference>
<sequence>MNDFLTAVRKHWGVESDNRVGDLSFQEDRVKTGNGNQAQVMGSLRTLAIRIFRKAGISNFQAAVEKFTDCTDKFEDMLHKINFI</sequence>
<dbReference type="EMBL" id="CP061800">
    <property type="protein sequence ID" value="QTA85735.1"/>
    <property type="molecule type" value="Genomic_DNA"/>
</dbReference>
<dbReference type="AlphaFoldDB" id="A0A975BIJ7"/>
<dbReference type="Proteomes" id="UP000663722">
    <property type="component" value="Chromosome"/>
</dbReference>
<protein>
    <submittedName>
        <fullName evidence="1">Uncharacterized protein</fullName>
    </submittedName>
</protein>
<reference evidence="1" key="1">
    <citation type="journal article" date="2021" name="Microb. Physiol.">
        <title>Proteogenomic Insights into the Physiology of Marine, Sulfate-Reducing, Filamentous Desulfonema limicola and Desulfonema magnum.</title>
        <authorList>
            <person name="Schnaars V."/>
            <person name="Wohlbrand L."/>
            <person name="Scheve S."/>
            <person name="Hinrichs C."/>
            <person name="Reinhardt R."/>
            <person name="Rabus R."/>
        </authorList>
    </citation>
    <scope>NUCLEOTIDE SEQUENCE</scope>
    <source>
        <strain evidence="1">4be13</strain>
    </source>
</reference>